<evidence type="ECO:0000256" key="5">
    <source>
        <dbReference type="ARBA" id="ARBA00022989"/>
    </source>
</evidence>
<evidence type="ECO:0000256" key="4">
    <source>
        <dbReference type="ARBA" id="ARBA00022692"/>
    </source>
</evidence>
<keyword evidence="5 8" id="KW-1133">Transmembrane helix</keyword>
<dbReference type="PANTHER" id="PTHR23503">
    <property type="entry name" value="SOLUTE CARRIER FAMILY 2"/>
    <property type="match status" value="1"/>
</dbReference>
<evidence type="ECO:0000256" key="3">
    <source>
        <dbReference type="ARBA" id="ARBA00022597"/>
    </source>
</evidence>
<dbReference type="Pfam" id="PF00083">
    <property type="entry name" value="Sugar_tr"/>
    <property type="match status" value="1"/>
</dbReference>
<dbReference type="Gene3D" id="1.20.1250.20">
    <property type="entry name" value="MFS general substrate transporter like domains"/>
    <property type="match status" value="1"/>
</dbReference>
<feature type="transmembrane region" description="Helical" evidence="8">
    <location>
        <begin position="143"/>
        <end position="165"/>
    </location>
</feature>
<dbReference type="GO" id="GO:0005886">
    <property type="term" value="C:plasma membrane"/>
    <property type="evidence" value="ECO:0007669"/>
    <property type="project" value="UniProtKB-SubCell"/>
</dbReference>
<dbReference type="InterPro" id="IPR036259">
    <property type="entry name" value="MFS_trans_sf"/>
</dbReference>
<dbReference type="PANTHER" id="PTHR23503:SF35">
    <property type="entry name" value="SOLUTE CARRIER FAMILY 2, FACILITATED GLUCOSE TRANSPORTER MEMBER 9"/>
    <property type="match status" value="1"/>
</dbReference>
<feature type="compositionally biased region" description="Basic residues" evidence="7">
    <location>
        <begin position="92"/>
        <end position="103"/>
    </location>
</feature>
<keyword evidence="3" id="KW-0813">Transport</keyword>
<keyword evidence="3" id="KW-0762">Sugar transport</keyword>
<evidence type="ECO:0000313" key="9">
    <source>
        <dbReference type="Ensembl" id="ENSSSCP00050029359.1"/>
    </source>
</evidence>
<sequence>MTWKWEEMPRLFPVQTRQNCHISCFGCPPTRGLCLLIQGAVPAEPGLEVPLTPPAAGRASRQVARTQDMDSRELSSALLMHGLSHPRPPEGRRRHRSSRSPGVRRRKNWSCSLILASVVGAFGSSFLYGYNLSVVNAPTPESAWPYLFGVMAVPALTQLGSLPFLPESPRYLLFEKHDQAGAEKAFRTFLGKEDVSREVEEVLAESRVQRNLPLLSVQELLRSPFVRWQVVTVVITMACYQLCGLNAIWFYTNSIFEKAGITPEKIPYITLSTGGIEILAAIFSVSNLGLFLRASWWVKQHCGDPQVTTWQAFKGRYLNLRSLSGS</sequence>
<evidence type="ECO:0000256" key="7">
    <source>
        <dbReference type="SAM" id="MobiDB-lite"/>
    </source>
</evidence>
<keyword evidence="4 8" id="KW-0812">Transmembrane</keyword>
<name>A0A8D1MZZ6_PIG</name>
<keyword evidence="2" id="KW-1003">Cell membrane</keyword>
<dbReference type="SUPFAM" id="SSF103473">
    <property type="entry name" value="MFS general substrate transporter"/>
    <property type="match status" value="1"/>
</dbReference>
<evidence type="ECO:0000256" key="6">
    <source>
        <dbReference type="ARBA" id="ARBA00023136"/>
    </source>
</evidence>
<evidence type="ECO:0008006" key="11">
    <source>
        <dbReference type="Google" id="ProtNLM"/>
    </source>
</evidence>
<keyword evidence="6 8" id="KW-0472">Membrane</keyword>
<evidence type="ECO:0000313" key="10">
    <source>
        <dbReference type="Proteomes" id="UP000694571"/>
    </source>
</evidence>
<dbReference type="GO" id="GO:0022857">
    <property type="term" value="F:transmembrane transporter activity"/>
    <property type="evidence" value="ECO:0007669"/>
    <property type="project" value="InterPro"/>
</dbReference>
<feature type="transmembrane region" description="Helical" evidence="8">
    <location>
        <begin position="109"/>
        <end position="131"/>
    </location>
</feature>
<evidence type="ECO:0000256" key="1">
    <source>
        <dbReference type="ARBA" id="ARBA00004651"/>
    </source>
</evidence>
<proteinExistence type="predicted"/>
<dbReference type="Ensembl" id="ENSSSCT00050068434.1">
    <property type="protein sequence ID" value="ENSSSCP00050029359.1"/>
    <property type="gene ID" value="ENSSSCG00050050304.1"/>
</dbReference>
<evidence type="ECO:0000256" key="2">
    <source>
        <dbReference type="ARBA" id="ARBA00022475"/>
    </source>
</evidence>
<dbReference type="InterPro" id="IPR045263">
    <property type="entry name" value="GLUT"/>
</dbReference>
<reference evidence="9" key="1">
    <citation type="submission" date="2025-08" db="UniProtKB">
        <authorList>
            <consortium name="Ensembl"/>
        </authorList>
    </citation>
    <scope>IDENTIFICATION</scope>
</reference>
<organism evidence="9 10">
    <name type="scientific">Sus scrofa</name>
    <name type="common">Pig</name>
    <dbReference type="NCBI Taxonomy" id="9823"/>
    <lineage>
        <taxon>Eukaryota</taxon>
        <taxon>Metazoa</taxon>
        <taxon>Chordata</taxon>
        <taxon>Craniata</taxon>
        <taxon>Vertebrata</taxon>
        <taxon>Euteleostomi</taxon>
        <taxon>Mammalia</taxon>
        <taxon>Eutheria</taxon>
        <taxon>Laurasiatheria</taxon>
        <taxon>Artiodactyla</taxon>
        <taxon>Suina</taxon>
        <taxon>Suidae</taxon>
        <taxon>Sus</taxon>
    </lineage>
</organism>
<feature type="transmembrane region" description="Helical" evidence="8">
    <location>
        <begin position="271"/>
        <end position="292"/>
    </location>
</feature>
<dbReference type="InterPro" id="IPR005828">
    <property type="entry name" value="MFS_sugar_transport-like"/>
</dbReference>
<feature type="transmembrane region" description="Helical" evidence="8">
    <location>
        <begin position="230"/>
        <end position="251"/>
    </location>
</feature>
<dbReference type="AlphaFoldDB" id="A0A8D1MZZ6"/>
<feature type="region of interest" description="Disordered" evidence="7">
    <location>
        <begin position="81"/>
        <end position="103"/>
    </location>
</feature>
<dbReference type="Proteomes" id="UP000694571">
    <property type="component" value="Unplaced"/>
</dbReference>
<evidence type="ECO:0000256" key="8">
    <source>
        <dbReference type="SAM" id="Phobius"/>
    </source>
</evidence>
<protein>
    <recommendedName>
        <fullName evidence="11">Solute carrier family 2, facilitated glucose transporter member 9</fullName>
    </recommendedName>
</protein>
<comment type="subcellular location">
    <subcellularLocation>
        <location evidence="1">Cell membrane</location>
        <topology evidence="1">Multi-pass membrane protein</topology>
    </subcellularLocation>
</comment>
<accession>A0A8D1MZZ6</accession>